<dbReference type="Proteomes" id="UP000290876">
    <property type="component" value="Chromosome"/>
</dbReference>
<name>A0A449BAX3_9BACT</name>
<dbReference type="KEGG" id="mcob:NCTC10184_00603"/>
<evidence type="ECO:0000313" key="3">
    <source>
        <dbReference type="Proteomes" id="UP000290876"/>
    </source>
</evidence>
<dbReference type="EMBL" id="LR215043">
    <property type="protein sequence ID" value="VEU78358.1"/>
    <property type="molecule type" value="Genomic_DNA"/>
</dbReference>
<keyword evidence="3" id="KW-1185">Reference proteome</keyword>
<evidence type="ECO:0000256" key="1">
    <source>
        <dbReference type="SAM" id="SignalP"/>
    </source>
</evidence>
<sequence length="2822" mass="319380">MKKRSLLTLLGLGASVPVASVGTVLATHQEAKQAARDTSLYQNFSDFKSWFAANAALLDLSSTHIQGLQSQEQAIIDTWTQREYSDAPGVLQLDPLAFLAKVNAYEDELWTHVKTYFLGVESLDAHTAAILQEFLYLQMARLREDNVRAAMMNETAVAPALFDDAAHWTNQKFIQQFITLFDVILKDKLRQQQLILDKYLQTNAALNINYDFNTYKNLALTLPTQAMRKLVGDSVIAVQNYALSYSFTEENLAAAAKTLAQQALTYQGNDANSLVALQTKVSAIRQLFEQLNNLSDLSASDRNAVAQFVNQMQLALDQALLDEQLTLVQTQTQTYLDAWTATAQPQDIPTQKTALAKLLATIKANLKFLNPDYPDALFERYSLKPAYNPGNAESPEAIAKFSTLARELTSDLSELGAVDKLFAQLRVELEAGLQKNLLTKELYDYYDAEVKALARKYKLSPHAMGVEIQAIADVLKDDLVVQAQLADIRTKIQQLNTTNQAQLMSSGIKNTLGDLLAQANQMHQVSDKKLTSFVDKNKQRVSDLQALAQQLNNTLMDTTLGYLRTLNAALTNIKNVLTMEVAAANVSLPNPLSNPDLLVKIYNHPNFETNKNNWIHILEQLLTQNKPFTTTTTVTTNFTDEYAQVKASDQMLINFSNRTLQTERHYRALIAQDLINHKFLSNLVNADSTQGHLQISESGQTSNYYYLLKPKAVTNPSELSKHELLTALTQQFNDHIQDFYLTASRDFGDYITQQNNYIDDPAFLTDLTLKLDNTRTKITDYLTRLSNATELISLAKTVENYYNNIDPANFDPHYDASYSVFSTKVWAVINNLPTAPLGETYSNLKVEANKLIREYISSATNDMASLTNLVELAKEAITNVFGALTEFQTTSEGVTTWSTDAAKQAGVNLWKLWEQIKAKQAEVASDNAKIGLLKEYLIYIVQHVSDIKSYQTLRTETATQLANDKKVQPNISVLVLNTDYQKYGLKDKLDNLEDWDFAHLSTNFASNFAAGITPDDQASGYANFAQLHDFINKYNNLKAQNQLKSEFKRYLLRFDSLVKYFVDTVDAQQIRQNNFDNSAFKDFLHNWVRENQYLKTDWESVFLDNKQSALYSYVAEQNLSQLDERSETILASTYETAIGTYNQEVPTAANAQFSFWQTYKKLQAQLQTQLQLLSNATAMVSPEQSSTISQLIQEISTNQKVVTYNQGFVANLEQGRILRAQIKDQLGKAASENWANDSRLVNLPNTIGFYYWQTWRLINKLFIKYIWNYTLINDVNALNATGETLSLNQLLAKANFQYGNLSKNATAFAKFHIHVLEDFYGEAGHQNLELLKYNKPDDLLPTNGERRIFNNSTDIDRFLDTNPDPKVIALNETMKQLVTQVFGEAMGVNTLSKLAEYYATTNSDLYVPYEKLVKEPFLAFKRDRLAEYNRELNNFSNNPDSEFAPWINELNNSLVGFVEALPKKDNTKFTSALDYFKSTKGIFVDLSKMSETAISSVYTNNPEIGFKTVLSDGTPTEEWANSQEWLIFWPDPDNFRLILRDFLSWFKHGDELYDSYLNHSFLESENGKLLKNWFLKIVLFKYFSLLQIGNVAYNTDKPDPLLITSDSPTENLLSLYYTNHLQVPHTDASVPNVTNLLNRDYWFQTPPTNGQTPLETLKHQLYLWLAKFETAYKKEATSSFDDLAIFVDKQLFRKTGKPASELQFMTRNVVDLNTDVRAEYLREIVKVPLSNQELTDYITYLSNIARYSLMRQQLFIRAAELLTSGLRNNGLENGTFATQFHQIQDIFTVLEQTKFTTADTDQLNSSDMVAKLKGFLATLEVAKGTYIDYLLLGRDTSTQNTNEVVNAKQTTLSLLTAYKTYFDLAIKQATSQVTNAAYTTGETVTTTVDKGIVRLSDGTWNAASSPWNEERFQAFFATMQTSINSYHTLIARLEALVNETTTEAKNLVVFQNVQRALNQLYGPLNLNVASNLTPQLLSNANKVNNAAATTDPNFSDAAYLKLYQNIFYGLNSTNNFDLNANQNYSPSFKYVFNLAQAAYDLAEFDRASNSSAANSSRLLSAFRGATGAARALVANQVPFDRDLEALVSALSGSDQQANTYITNRLDEFRALNENLQSAMAPLFGDQSSTLKLTIKADNYHLANTHKIHPDAIFAQDFKPYEVLGDTQALNLIAMDRAVNQWFNIGPILQANQAAMLADAVSLVDKQAWLSASDLTRLQNFATQMLDFWYKGLATLANDKLAQATNDPTATKAEISDFIVNLYRFLTLIRTGFMAVTESVFGLAYNPTTNTYEYTKVNENPRLTSASWYWYLLDYFDLPAGNDILVRENTFATVTVPDFHLSNFADTITFIKKFYFGLFDNLEAEFGVATNNWSAFQTALNNLNTNFRLLKAPAFNDGLLASNLNNTVTNVSGPSFESTTGEIIRTLFVRIQSFVEVDKLAQIYLNTDVNGLPLFAFGTSGLPARWYNREVIARIAANLDQRVVVLLKNYIQQAITQFKANFDLNNIFIGDVTPANVKTDATRFENLMQEHFVRSAMVKYPIATGQPLDMLPDTFYRNKATGYGFSSLNQTYQQQDYFAYKKISAFLRLIETFWFVNNGQELTQLGNTFLTSFISNVPDNTPVIVNKFDPSADVPTEVNLVLPADKNKFNITNPANTFAFDINNYKVTPDQTILKTNLAGLIDQTKAYYHKYLANLDASILVAKANLPTTLTTLTDEHLVSLKDEVAALYRDFEQQVEEFYVNIERLFTSSNSPERMPDDAERLVGVYHERFAFFLQNFQVWRTIYFWKDLINNRSTLCLRRKIKFYSTKFMILWLRLEDYTL</sequence>
<feature type="signal peptide" evidence="1">
    <location>
        <begin position="1"/>
        <end position="19"/>
    </location>
</feature>
<protein>
    <submittedName>
        <fullName evidence="2">Uncharacterized protein</fullName>
    </submittedName>
</protein>
<gene>
    <name evidence="2" type="ORF">NCTC10184_00603</name>
</gene>
<organism evidence="2 3">
    <name type="scientific">Mycoplasmopsis columbinasalis</name>
    <dbReference type="NCBI Taxonomy" id="114880"/>
    <lineage>
        <taxon>Bacteria</taxon>
        <taxon>Bacillati</taxon>
        <taxon>Mycoplasmatota</taxon>
        <taxon>Mycoplasmoidales</taxon>
        <taxon>Metamycoplasmataceae</taxon>
        <taxon>Mycoplasmopsis</taxon>
    </lineage>
</organism>
<proteinExistence type="predicted"/>
<evidence type="ECO:0000313" key="2">
    <source>
        <dbReference type="EMBL" id="VEU78358.1"/>
    </source>
</evidence>
<keyword evidence="1" id="KW-0732">Signal</keyword>
<feature type="chain" id="PRO_5019162673" evidence="1">
    <location>
        <begin position="20"/>
        <end position="2822"/>
    </location>
</feature>
<dbReference type="RefSeq" id="WP_129623184.1">
    <property type="nucleotide sequence ID" value="NZ_LR215043.1"/>
</dbReference>
<reference evidence="2 3" key="1">
    <citation type="submission" date="2019-01" db="EMBL/GenBank/DDBJ databases">
        <authorList>
            <consortium name="Pathogen Informatics"/>
        </authorList>
    </citation>
    <scope>NUCLEOTIDE SEQUENCE [LARGE SCALE GENOMIC DNA]</scope>
    <source>
        <strain evidence="2 3">NCTC10184</strain>
    </source>
</reference>
<accession>A0A449BAX3</accession>